<dbReference type="AlphaFoldDB" id="A0A1M5DFY2"/>
<dbReference type="InterPro" id="IPR000086">
    <property type="entry name" value="NUDIX_hydrolase_dom"/>
</dbReference>
<dbReference type="RefSeq" id="WP_327069099.1">
    <property type="nucleotide sequence ID" value="NZ_FQUZ01000033.1"/>
</dbReference>
<proteinExistence type="predicted"/>
<dbReference type="CDD" id="cd18873">
    <property type="entry name" value="NUDIX_NadM_like"/>
    <property type="match status" value="1"/>
</dbReference>
<keyword evidence="4" id="KW-0378">Hydrolase</keyword>
<name>A0A1M5DFY2_9BURK</name>
<keyword evidence="5" id="KW-1185">Reference proteome</keyword>
<dbReference type="SUPFAM" id="SSF55811">
    <property type="entry name" value="Nudix"/>
    <property type="match status" value="1"/>
</dbReference>
<dbReference type="InterPro" id="IPR014729">
    <property type="entry name" value="Rossmann-like_a/b/a_fold"/>
</dbReference>
<accession>A0A1M5DFY2</accession>
<dbReference type="Proteomes" id="UP000184327">
    <property type="component" value="Unassembled WGS sequence"/>
</dbReference>
<dbReference type="Gene3D" id="3.40.50.620">
    <property type="entry name" value="HUPs"/>
    <property type="match status" value="1"/>
</dbReference>
<dbReference type="GO" id="GO:0016779">
    <property type="term" value="F:nucleotidyltransferase activity"/>
    <property type="evidence" value="ECO:0007669"/>
    <property type="project" value="UniProtKB-KW"/>
</dbReference>
<dbReference type="NCBIfam" id="TIGR00125">
    <property type="entry name" value="cyt_tran_rel"/>
    <property type="match status" value="1"/>
</dbReference>
<dbReference type="GO" id="GO:0016787">
    <property type="term" value="F:hydrolase activity"/>
    <property type="evidence" value="ECO:0007669"/>
    <property type="project" value="UniProtKB-KW"/>
</dbReference>
<keyword evidence="1 4" id="KW-0808">Transferase</keyword>
<dbReference type="Pfam" id="PF00293">
    <property type="entry name" value="NUDIX"/>
    <property type="match status" value="1"/>
</dbReference>
<dbReference type="PANTHER" id="PTHR21342:SF0">
    <property type="entry name" value="BIFUNCTIONAL NMN ADENYLYLTRANSFERASE_NUDIX HYDROLASE"/>
    <property type="match status" value="1"/>
</dbReference>
<reference evidence="4 5" key="1">
    <citation type="submission" date="2016-11" db="EMBL/GenBank/DDBJ databases">
        <authorList>
            <person name="Jaros S."/>
            <person name="Januszkiewicz K."/>
            <person name="Wedrychowicz H."/>
        </authorList>
    </citation>
    <scope>NUCLEOTIDE SEQUENCE [LARGE SCALE GENOMIC DNA]</scope>
    <source>
        <strain evidence="4 5">DSM 16112</strain>
    </source>
</reference>
<dbReference type="STRING" id="1122156.SAMN02745117_02374"/>
<dbReference type="Pfam" id="PF01467">
    <property type="entry name" value="CTP_transf_like"/>
    <property type="match status" value="1"/>
</dbReference>
<evidence type="ECO:0000256" key="1">
    <source>
        <dbReference type="ARBA" id="ARBA00022679"/>
    </source>
</evidence>
<protein>
    <submittedName>
        <fullName evidence="4">Bifunctional NMN adenylyltransferase/nudix hydrolase</fullName>
    </submittedName>
</protein>
<dbReference type="PROSITE" id="PS51462">
    <property type="entry name" value="NUDIX"/>
    <property type="match status" value="1"/>
</dbReference>
<evidence type="ECO:0000313" key="4">
    <source>
        <dbReference type="EMBL" id="SHF65801.1"/>
    </source>
</evidence>
<gene>
    <name evidence="4" type="ORF">SAMN02745117_02374</name>
</gene>
<evidence type="ECO:0000259" key="3">
    <source>
        <dbReference type="PROSITE" id="PS51462"/>
    </source>
</evidence>
<sequence length="372" mass="42199">MTLHLSTMPACPALYDLAIFIGRFQPPHRGHLDMLEHAFQVAHRVVVVIGTAGQARTPKNPFTWQERRDMIDAALSPAQRERVHYLPMRDFYNEARWVEAVTQGVAQTWATVAKADGTAATPRTALLAHFKDASSSYLTQFPHWQMEQLPRQHDIDATQIRDALFGTASHHTPPLQQLLHTHLHPSTCDWLAHWCEGADFVRLQQEWQMLRDYRASWASAPFPPVFVTVDALLQCQGQVLLIERGHAPGKGLLALPGGFLEQRDTLWQSCLRELAEETHLTLDDARWQAAFVQSRVFDHPDRSLRGRTITHVFQFNLGDQPLPPVQGGDDARHAHWIPVADIAHQSDRFFDDHFHILQTMLDLETDGGTPST</sequence>
<dbReference type="EMBL" id="FQUZ01000033">
    <property type="protein sequence ID" value="SHF65801.1"/>
    <property type="molecule type" value="Genomic_DNA"/>
</dbReference>
<dbReference type="InterPro" id="IPR004821">
    <property type="entry name" value="Cyt_trans-like"/>
</dbReference>
<dbReference type="InterPro" id="IPR015797">
    <property type="entry name" value="NUDIX_hydrolase-like_dom_sf"/>
</dbReference>
<dbReference type="Gene3D" id="3.90.79.10">
    <property type="entry name" value="Nucleoside Triphosphate Pyrophosphohydrolase"/>
    <property type="match status" value="1"/>
</dbReference>
<dbReference type="PANTHER" id="PTHR21342">
    <property type="entry name" value="PHOSPHOPANTETHEINE ADENYLYLTRANSFERASE"/>
    <property type="match status" value="1"/>
</dbReference>
<feature type="domain" description="Nudix hydrolase" evidence="3">
    <location>
        <begin position="224"/>
        <end position="360"/>
    </location>
</feature>
<evidence type="ECO:0000256" key="2">
    <source>
        <dbReference type="ARBA" id="ARBA00022695"/>
    </source>
</evidence>
<organism evidence="4 5">
    <name type="scientific">Lampropedia hyalina DSM 16112</name>
    <dbReference type="NCBI Taxonomy" id="1122156"/>
    <lineage>
        <taxon>Bacteria</taxon>
        <taxon>Pseudomonadati</taxon>
        <taxon>Pseudomonadota</taxon>
        <taxon>Betaproteobacteria</taxon>
        <taxon>Burkholderiales</taxon>
        <taxon>Comamonadaceae</taxon>
        <taxon>Lampropedia</taxon>
    </lineage>
</organism>
<evidence type="ECO:0000313" key="5">
    <source>
        <dbReference type="Proteomes" id="UP000184327"/>
    </source>
</evidence>
<dbReference type="SUPFAM" id="SSF52374">
    <property type="entry name" value="Nucleotidylyl transferase"/>
    <property type="match status" value="1"/>
</dbReference>
<keyword evidence="2 4" id="KW-0548">Nucleotidyltransferase</keyword>